<dbReference type="InterPro" id="IPR017026">
    <property type="entry name" value="ImuA"/>
</dbReference>
<dbReference type="EMBL" id="CP006644">
    <property type="protein sequence ID" value="AHE56636.1"/>
    <property type="molecule type" value="Genomic_DNA"/>
</dbReference>
<sequence>MHELFAGSAEDAGSAAGFALALAWQAHRDRRLMWLRSDAAERRTGQVYAPGLMELGLDPARLILGRMPDEVALLRAATDALRCAALGAVVIECPGRMRALDLTASRRLALAARGSGVTALLLRSDADPVPSAAETRWAVSAAASAALEAQAPGAPRFAVELLRRRSGPAGIRWCMEWDRNACVFREAAAAEALPGAVVSLPERRPAQPVSA</sequence>
<dbReference type="AlphaFoldDB" id="W0AHQ0"/>
<proteinExistence type="predicted"/>
<accession>W0AHQ0</accession>
<dbReference type="KEGG" id="ssan:NX02_25145"/>
<protein>
    <recommendedName>
        <fullName evidence="3">Protein ImuA</fullName>
    </recommendedName>
</protein>
<dbReference type="Proteomes" id="UP000018851">
    <property type="component" value="Chromosome"/>
</dbReference>
<dbReference type="HOGENOM" id="CLU_065750_3_0_5"/>
<evidence type="ECO:0000313" key="1">
    <source>
        <dbReference type="EMBL" id="AHE56636.1"/>
    </source>
</evidence>
<gene>
    <name evidence="1" type="ORF">NX02_25145</name>
</gene>
<reference evidence="1 2" key="1">
    <citation type="submission" date="2013-07" db="EMBL/GenBank/DDBJ databases">
        <title>Completed genome of Sphingomonas sanxanigenens NX02.</title>
        <authorList>
            <person name="Ma T."/>
            <person name="Huang H."/>
            <person name="Wu M."/>
            <person name="Li X."/>
            <person name="Li G."/>
        </authorList>
    </citation>
    <scope>NUCLEOTIDE SEQUENCE [LARGE SCALE GENOMIC DNA]</scope>
    <source>
        <strain evidence="1 2">NX02</strain>
    </source>
</reference>
<evidence type="ECO:0000313" key="2">
    <source>
        <dbReference type="Proteomes" id="UP000018851"/>
    </source>
</evidence>
<organism evidence="1 2">
    <name type="scientific">Sphingomonas sanxanigenens DSM 19645 = NX02</name>
    <dbReference type="NCBI Taxonomy" id="1123269"/>
    <lineage>
        <taxon>Bacteria</taxon>
        <taxon>Pseudomonadati</taxon>
        <taxon>Pseudomonadota</taxon>
        <taxon>Alphaproteobacteria</taxon>
        <taxon>Sphingomonadales</taxon>
        <taxon>Sphingomonadaceae</taxon>
        <taxon>Sphingomonas</taxon>
    </lineage>
</organism>
<evidence type="ECO:0008006" key="3">
    <source>
        <dbReference type="Google" id="ProtNLM"/>
    </source>
</evidence>
<dbReference type="Gene3D" id="3.40.50.300">
    <property type="entry name" value="P-loop containing nucleotide triphosphate hydrolases"/>
    <property type="match status" value="1"/>
</dbReference>
<dbReference type="eggNOG" id="COG4544">
    <property type="taxonomic scope" value="Bacteria"/>
</dbReference>
<dbReference type="PIRSF" id="PIRSF034285">
    <property type="entry name" value="UCP034285"/>
    <property type="match status" value="1"/>
</dbReference>
<dbReference type="STRING" id="1123269.NX02_25145"/>
<dbReference type="SUPFAM" id="SSF52540">
    <property type="entry name" value="P-loop containing nucleoside triphosphate hydrolases"/>
    <property type="match status" value="1"/>
</dbReference>
<dbReference type="PATRIC" id="fig|1123269.5.peg.4930"/>
<dbReference type="InterPro" id="IPR027417">
    <property type="entry name" value="P-loop_NTPase"/>
</dbReference>
<keyword evidence="2" id="KW-1185">Reference proteome</keyword>
<name>W0AHQ0_9SPHN</name>